<proteinExistence type="predicted"/>
<protein>
    <submittedName>
        <fullName evidence="2">XRE family transcriptional regulator</fullName>
    </submittedName>
</protein>
<dbReference type="SMART" id="SM00530">
    <property type="entry name" value="HTH_XRE"/>
    <property type="match status" value="2"/>
</dbReference>
<dbReference type="Proteomes" id="UP000596130">
    <property type="component" value="Chromosome"/>
</dbReference>
<organism evidence="2">
    <name type="scientific">Streptomyces alfalfae</name>
    <dbReference type="NCBI Taxonomy" id="1642299"/>
    <lineage>
        <taxon>Bacteria</taxon>
        <taxon>Bacillati</taxon>
        <taxon>Actinomycetota</taxon>
        <taxon>Actinomycetes</taxon>
        <taxon>Kitasatosporales</taxon>
        <taxon>Streptomycetaceae</taxon>
        <taxon>Streptomyces</taxon>
    </lineage>
</organism>
<feature type="domain" description="HTH cro/C1-type" evidence="1">
    <location>
        <begin position="18"/>
        <end position="80"/>
    </location>
</feature>
<gene>
    <name evidence="2" type="ORF">I8755_25970</name>
</gene>
<dbReference type="SUPFAM" id="SSF47413">
    <property type="entry name" value="lambda repressor-like DNA-binding domains"/>
    <property type="match status" value="1"/>
</dbReference>
<dbReference type="GO" id="GO:0003677">
    <property type="term" value="F:DNA binding"/>
    <property type="evidence" value="ECO:0007669"/>
    <property type="project" value="InterPro"/>
</dbReference>
<name>A0A7T4PJY3_9ACTN</name>
<feature type="domain" description="HTH cro/C1-type" evidence="1">
    <location>
        <begin position="86"/>
        <end position="142"/>
    </location>
</feature>
<reference evidence="2" key="1">
    <citation type="submission" date="2020-12" db="EMBL/GenBank/DDBJ databases">
        <title>Identification and biosynthesis of polyene macrolides produced by Streptomyces alfalfae Men-myco-93-63.</title>
        <authorList>
            <person name="Liu D."/>
            <person name="Li Y."/>
            <person name="Liu L."/>
            <person name="Han X."/>
            <person name="Shen F."/>
        </authorList>
    </citation>
    <scope>NUCLEOTIDE SEQUENCE [LARGE SCALE GENOMIC DNA]</scope>
    <source>
        <strain evidence="2">Men-myco-93-63</strain>
    </source>
</reference>
<dbReference type="InterPro" id="IPR001387">
    <property type="entry name" value="Cro/C1-type_HTH"/>
</dbReference>
<dbReference type="RefSeq" id="WP_198503654.1">
    <property type="nucleotide sequence ID" value="NZ_CP065959.1"/>
</dbReference>
<evidence type="ECO:0000259" key="1">
    <source>
        <dbReference type="SMART" id="SM00530"/>
    </source>
</evidence>
<accession>A0A7T4PJY3</accession>
<dbReference type="EMBL" id="CP065959">
    <property type="protein sequence ID" value="QQC91469.1"/>
    <property type="molecule type" value="Genomic_DNA"/>
</dbReference>
<evidence type="ECO:0000313" key="2">
    <source>
        <dbReference type="EMBL" id="QQC91469.1"/>
    </source>
</evidence>
<sequence>MQSSRPPQPPTPPFDFPAARRLREALGMAHGHVAYGLRAGYGLTYVTADTVASWERGLLAPSAAELTALAATLWCSPGDLMSAARTLREHRVARGLAPDDVARQAGVELQAYLRMEETNTWRGNERQSQALARALRLAAPDFVEVTGRAAPLAELLRSAVTTRWQGYVRPVTKLLPVEKRQVEKALRQMHEDYQARMARTLNWGSGPGPDASGEAGRDYLERVLEHFWGLVPTDGTDSRKDGAQSW</sequence>
<dbReference type="InterPro" id="IPR010982">
    <property type="entry name" value="Lambda_DNA-bd_dom_sf"/>
</dbReference>
<dbReference type="AlphaFoldDB" id="A0A7T4PJY3"/>